<name>B3MD46_DROAN</name>
<evidence type="ECO:0000256" key="7">
    <source>
        <dbReference type="RuleBase" id="RU079119"/>
    </source>
</evidence>
<dbReference type="Proteomes" id="UP000007801">
    <property type="component" value="Unassembled WGS sequence"/>
</dbReference>
<keyword evidence="5 7" id="KW-0472">Membrane</keyword>
<feature type="transmembrane region" description="Helical" evidence="7">
    <location>
        <begin position="147"/>
        <end position="171"/>
    </location>
</feature>
<feature type="transmembrane region" description="Helical" evidence="7">
    <location>
        <begin position="28"/>
        <end position="47"/>
    </location>
</feature>
<evidence type="ECO:0000256" key="4">
    <source>
        <dbReference type="ARBA" id="ARBA00022989"/>
    </source>
</evidence>
<evidence type="ECO:0000256" key="2">
    <source>
        <dbReference type="ARBA" id="ARBA00022679"/>
    </source>
</evidence>
<dbReference type="GO" id="GO:0016020">
    <property type="term" value="C:membrane"/>
    <property type="evidence" value="ECO:0007669"/>
    <property type="project" value="UniProtKB-SubCell"/>
</dbReference>
<dbReference type="GO" id="GO:0019706">
    <property type="term" value="F:protein-cysteine S-palmitoyltransferase activity"/>
    <property type="evidence" value="ECO:0007669"/>
    <property type="project" value="UniProtKB-EC"/>
</dbReference>
<evidence type="ECO:0000313" key="10">
    <source>
        <dbReference type="Proteomes" id="UP000007801"/>
    </source>
</evidence>
<dbReference type="AlphaFoldDB" id="B3MD46"/>
<dbReference type="eggNOG" id="KOG1315">
    <property type="taxonomic scope" value="Eukaryota"/>
</dbReference>
<feature type="transmembrane region" description="Helical" evidence="7">
    <location>
        <begin position="5"/>
        <end position="22"/>
    </location>
</feature>
<evidence type="ECO:0000259" key="8">
    <source>
        <dbReference type="Pfam" id="PF01529"/>
    </source>
</evidence>
<dbReference type="KEGG" id="dan:6496259"/>
<dbReference type="InParanoid" id="B3MD46"/>
<dbReference type="PANTHER" id="PTHR12246">
    <property type="entry name" value="PALMITOYLTRANSFERASE ZDHHC16"/>
    <property type="match status" value="1"/>
</dbReference>
<keyword evidence="3 7" id="KW-0812">Transmembrane</keyword>
<feature type="transmembrane region" description="Helical" evidence="7">
    <location>
        <begin position="191"/>
        <end position="212"/>
    </location>
</feature>
<feature type="domain" description="Palmitoyltransferase DHHC" evidence="8">
    <location>
        <begin position="102"/>
        <end position="224"/>
    </location>
</feature>
<dbReference type="FunCoup" id="B3MD46">
    <property type="interactions" value="56"/>
</dbReference>
<evidence type="ECO:0000256" key="5">
    <source>
        <dbReference type="ARBA" id="ARBA00023136"/>
    </source>
</evidence>
<dbReference type="OrthoDB" id="9909019at2759"/>
<evidence type="ECO:0000256" key="1">
    <source>
        <dbReference type="ARBA" id="ARBA00004141"/>
    </source>
</evidence>
<organism evidence="9 10">
    <name type="scientific">Drosophila ananassae</name>
    <name type="common">Fruit fly</name>
    <dbReference type="NCBI Taxonomy" id="7217"/>
    <lineage>
        <taxon>Eukaryota</taxon>
        <taxon>Metazoa</taxon>
        <taxon>Ecdysozoa</taxon>
        <taxon>Arthropoda</taxon>
        <taxon>Hexapoda</taxon>
        <taxon>Insecta</taxon>
        <taxon>Pterygota</taxon>
        <taxon>Neoptera</taxon>
        <taxon>Endopterygota</taxon>
        <taxon>Diptera</taxon>
        <taxon>Brachycera</taxon>
        <taxon>Muscomorpha</taxon>
        <taxon>Ephydroidea</taxon>
        <taxon>Drosophilidae</taxon>
        <taxon>Drosophila</taxon>
        <taxon>Sophophora</taxon>
    </lineage>
</organism>
<keyword evidence="2 7" id="KW-0808">Transferase</keyword>
<dbReference type="EMBL" id="CH902619">
    <property type="protein sequence ID" value="EDV37379.2"/>
    <property type="molecule type" value="Genomic_DNA"/>
</dbReference>
<sequence length="318" mass="36874">MIIALLVWAYHVFIVQICLYRVESYVEVAFLLITFHVLLVMFIWTWGKCIITDPAPIPSQWKISDEDVARLKRTESSEEKSRILSQIAKSLPIKMCTKSGTVRYCDICRIIKPDRAHHCSTCGQCVLRKDHHCPWVKNCVHFHNTKFFVVFLVYADLFLVYLLLVMLYYLLYLEGFDFDIVGYSPTKMWLMVQHVVIISFSLCVLVMTMVTLSHFLKNQTSVEAVYAPYFYEGGKNKNAYNLGAKQNFLEVFGSKWYLWFLPVYTTVGDGITFPMAQQDLKKVRVDGGRDEDQTTRIQIVKDNARKMLGIHDLNTDDA</sequence>
<comment type="similarity">
    <text evidence="7">Belongs to the DHHC palmitoyltransferase family.</text>
</comment>
<dbReference type="STRING" id="7217.B3MD46"/>
<protein>
    <recommendedName>
        <fullName evidence="7">Palmitoyltransferase</fullName>
        <ecNumber evidence="7">2.3.1.225</ecNumber>
    </recommendedName>
</protein>
<comment type="subcellular location">
    <subcellularLocation>
        <location evidence="1">Membrane</location>
        <topology evidence="1">Multi-pass membrane protein</topology>
    </subcellularLocation>
</comment>
<dbReference type="GeneID" id="6496259"/>
<dbReference type="SMR" id="B3MD46"/>
<keyword evidence="4 7" id="KW-1133">Transmembrane helix</keyword>
<dbReference type="PROSITE" id="PS50216">
    <property type="entry name" value="DHHC"/>
    <property type="match status" value="1"/>
</dbReference>
<accession>B3MD46</accession>
<reference evidence="9 10" key="1">
    <citation type="journal article" date="2007" name="Nature">
        <title>Evolution of genes and genomes on the Drosophila phylogeny.</title>
        <authorList>
            <consortium name="Drosophila 12 Genomes Consortium"/>
            <person name="Clark A.G."/>
            <person name="Eisen M.B."/>
            <person name="Smith D.R."/>
            <person name="Bergman C.M."/>
            <person name="Oliver B."/>
            <person name="Markow T.A."/>
            <person name="Kaufman T.C."/>
            <person name="Kellis M."/>
            <person name="Gelbart W."/>
            <person name="Iyer V.N."/>
            <person name="Pollard D.A."/>
            <person name="Sackton T.B."/>
            <person name="Larracuente A.M."/>
            <person name="Singh N.D."/>
            <person name="Abad J.P."/>
            <person name="Abt D.N."/>
            <person name="Adryan B."/>
            <person name="Aguade M."/>
            <person name="Akashi H."/>
            <person name="Anderson W.W."/>
            <person name="Aquadro C.F."/>
            <person name="Ardell D.H."/>
            <person name="Arguello R."/>
            <person name="Artieri C.G."/>
            <person name="Barbash D.A."/>
            <person name="Barker D."/>
            <person name="Barsanti P."/>
            <person name="Batterham P."/>
            <person name="Batzoglou S."/>
            <person name="Begun D."/>
            <person name="Bhutkar A."/>
            <person name="Blanco E."/>
            <person name="Bosak S.A."/>
            <person name="Bradley R.K."/>
            <person name="Brand A.D."/>
            <person name="Brent M.R."/>
            <person name="Brooks A.N."/>
            <person name="Brown R.H."/>
            <person name="Butlin R.K."/>
            <person name="Caggese C."/>
            <person name="Calvi B.R."/>
            <person name="Bernardo de Carvalho A."/>
            <person name="Caspi A."/>
            <person name="Castrezana S."/>
            <person name="Celniker S.E."/>
            <person name="Chang J.L."/>
            <person name="Chapple C."/>
            <person name="Chatterji S."/>
            <person name="Chinwalla A."/>
            <person name="Civetta A."/>
            <person name="Clifton S.W."/>
            <person name="Comeron J.M."/>
            <person name="Costello J.C."/>
            <person name="Coyne J.A."/>
            <person name="Daub J."/>
            <person name="David R.G."/>
            <person name="Delcher A.L."/>
            <person name="Delehaunty K."/>
            <person name="Do C.B."/>
            <person name="Ebling H."/>
            <person name="Edwards K."/>
            <person name="Eickbush T."/>
            <person name="Evans J.D."/>
            <person name="Filipski A."/>
            <person name="Findeiss S."/>
            <person name="Freyhult E."/>
            <person name="Fulton L."/>
            <person name="Fulton R."/>
            <person name="Garcia A.C."/>
            <person name="Gardiner A."/>
            <person name="Garfield D.A."/>
            <person name="Garvin B.E."/>
            <person name="Gibson G."/>
            <person name="Gilbert D."/>
            <person name="Gnerre S."/>
            <person name="Godfrey J."/>
            <person name="Good R."/>
            <person name="Gotea V."/>
            <person name="Gravely B."/>
            <person name="Greenberg A.J."/>
            <person name="Griffiths-Jones S."/>
            <person name="Gross S."/>
            <person name="Guigo R."/>
            <person name="Gustafson E.A."/>
            <person name="Haerty W."/>
            <person name="Hahn M.W."/>
            <person name="Halligan D.L."/>
            <person name="Halpern A.L."/>
            <person name="Halter G.M."/>
            <person name="Han M.V."/>
            <person name="Heger A."/>
            <person name="Hillier L."/>
            <person name="Hinrichs A.S."/>
            <person name="Holmes I."/>
            <person name="Hoskins R.A."/>
            <person name="Hubisz M.J."/>
            <person name="Hultmark D."/>
            <person name="Huntley M.A."/>
            <person name="Jaffe D.B."/>
            <person name="Jagadeeshan S."/>
            <person name="Jeck W.R."/>
            <person name="Johnson J."/>
            <person name="Jones C.D."/>
            <person name="Jordan W.C."/>
            <person name="Karpen G.H."/>
            <person name="Kataoka E."/>
            <person name="Keightley P.D."/>
            <person name="Kheradpour P."/>
            <person name="Kirkness E.F."/>
            <person name="Koerich L.B."/>
            <person name="Kristiansen K."/>
            <person name="Kudrna D."/>
            <person name="Kulathinal R.J."/>
            <person name="Kumar S."/>
            <person name="Kwok R."/>
            <person name="Lander E."/>
            <person name="Langley C.H."/>
            <person name="Lapoint R."/>
            <person name="Lazzaro B.P."/>
            <person name="Lee S.J."/>
            <person name="Levesque L."/>
            <person name="Li R."/>
            <person name="Lin C.F."/>
            <person name="Lin M.F."/>
            <person name="Lindblad-Toh K."/>
            <person name="Llopart A."/>
            <person name="Long M."/>
            <person name="Low L."/>
            <person name="Lozovsky E."/>
            <person name="Lu J."/>
            <person name="Luo M."/>
            <person name="Machado C.A."/>
            <person name="Makalowski W."/>
            <person name="Marzo M."/>
            <person name="Matsuda M."/>
            <person name="Matzkin L."/>
            <person name="McAllister B."/>
            <person name="McBride C.S."/>
            <person name="McKernan B."/>
            <person name="McKernan K."/>
            <person name="Mendez-Lago M."/>
            <person name="Minx P."/>
            <person name="Mollenhauer M.U."/>
            <person name="Montooth K."/>
            <person name="Mount S.M."/>
            <person name="Mu X."/>
            <person name="Myers E."/>
            <person name="Negre B."/>
            <person name="Newfeld S."/>
            <person name="Nielsen R."/>
            <person name="Noor M.A."/>
            <person name="O'Grady P."/>
            <person name="Pachter L."/>
            <person name="Papaceit M."/>
            <person name="Parisi M.J."/>
            <person name="Parisi M."/>
            <person name="Parts L."/>
            <person name="Pedersen J.S."/>
            <person name="Pesole G."/>
            <person name="Phillippy A.M."/>
            <person name="Ponting C.P."/>
            <person name="Pop M."/>
            <person name="Porcelli D."/>
            <person name="Powell J.R."/>
            <person name="Prohaska S."/>
            <person name="Pruitt K."/>
            <person name="Puig M."/>
            <person name="Quesneville H."/>
            <person name="Ram K.R."/>
            <person name="Rand D."/>
            <person name="Rasmussen M.D."/>
            <person name="Reed L.K."/>
            <person name="Reenan R."/>
            <person name="Reily A."/>
            <person name="Remington K.A."/>
            <person name="Rieger T.T."/>
            <person name="Ritchie M.G."/>
            <person name="Robin C."/>
            <person name="Rogers Y.H."/>
            <person name="Rohde C."/>
            <person name="Rozas J."/>
            <person name="Rubenfield M.J."/>
            <person name="Ruiz A."/>
            <person name="Russo S."/>
            <person name="Salzberg S.L."/>
            <person name="Sanchez-Gracia A."/>
            <person name="Saranga D.J."/>
            <person name="Sato H."/>
            <person name="Schaeffer S.W."/>
            <person name="Schatz M.C."/>
            <person name="Schlenke T."/>
            <person name="Schwartz R."/>
            <person name="Segarra C."/>
            <person name="Singh R.S."/>
            <person name="Sirot L."/>
            <person name="Sirota M."/>
            <person name="Sisneros N.B."/>
            <person name="Smith C.D."/>
            <person name="Smith T.F."/>
            <person name="Spieth J."/>
            <person name="Stage D.E."/>
            <person name="Stark A."/>
            <person name="Stephan W."/>
            <person name="Strausberg R.L."/>
            <person name="Strempel S."/>
            <person name="Sturgill D."/>
            <person name="Sutton G."/>
            <person name="Sutton G.G."/>
            <person name="Tao W."/>
            <person name="Teichmann S."/>
            <person name="Tobari Y.N."/>
            <person name="Tomimura Y."/>
            <person name="Tsolas J.M."/>
            <person name="Valente V.L."/>
            <person name="Venter E."/>
            <person name="Venter J.C."/>
            <person name="Vicario S."/>
            <person name="Vieira F.G."/>
            <person name="Vilella A.J."/>
            <person name="Villasante A."/>
            <person name="Walenz B."/>
            <person name="Wang J."/>
            <person name="Wasserman M."/>
            <person name="Watts T."/>
            <person name="Wilson D."/>
            <person name="Wilson R.K."/>
            <person name="Wing R.A."/>
            <person name="Wolfner M.F."/>
            <person name="Wong A."/>
            <person name="Wong G.K."/>
            <person name="Wu C.I."/>
            <person name="Wu G."/>
            <person name="Yamamoto D."/>
            <person name="Yang H.P."/>
            <person name="Yang S.P."/>
            <person name="Yorke J.A."/>
            <person name="Yoshida K."/>
            <person name="Zdobnov E."/>
            <person name="Zhang P."/>
            <person name="Zhang Y."/>
            <person name="Zimin A.V."/>
            <person name="Baldwin J."/>
            <person name="Abdouelleil A."/>
            <person name="Abdulkadir J."/>
            <person name="Abebe A."/>
            <person name="Abera B."/>
            <person name="Abreu J."/>
            <person name="Acer S.C."/>
            <person name="Aftuck L."/>
            <person name="Alexander A."/>
            <person name="An P."/>
            <person name="Anderson E."/>
            <person name="Anderson S."/>
            <person name="Arachi H."/>
            <person name="Azer M."/>
            <person name="Bachantsang P."/>
            <person name="Barry A."/>
            <person name="Bayul T."/>
            <person name="Berlin A."/>
            <person name="Bessette D."/>
            <person name="Bloom T."/>
            <person name="Blye J."/>
            <person name="Boguslavskiy L."/>
            <person name="Bonnet C."/>
            <person name="Boukhgalter B."/>
            <person name="Bourzgui I."/>
            <person name="Brown A."/>
            <person name="Cahill P."/>
            <person name="Channer S."/>
            <person name="Cheshatsang Y."/>
            <person name="Chuda L."/>
            <person name="Citroen M."/>
            <person name="Collymore A."/>
            <person name="Cooke P."/>
            <person name="Costello M."/>
            <person name="D'Aco K."/>
            <person name="Daza R."/>
            <person name="De Haan G."/>
            <person name="DeGray S."/>
            <person name="DeMaso C."/>
            <person name="Dhargay N."/>
            <person name="Dooley K."/>
            <person name="Dooley E."/>
            <person name="Doricent M."/>
            <person name="Dorje P."/>
            <person name="Dorjee K."/>
            <person name="Dupes A."/>
            <person name="Elong R."/>
            <person name="Falk J."/>
            <person name="Farina A."/>
            <person name="Faro S."/>
            <person name="Ferguson D."/>
            <person name="Fisher S."/>
            <person name="Foley C.D."/>
            <person name="Franke A."/>
            <person name="Friedrich D."/>
            <person name="Gadbois L."/>
            <person name="Gearin G."/>
            <person name="Gearin C.R."/>
            <person name="Giannoukos G."/>
            <person name="Goode T."/>
            <person name="Graham J."/>
            <person name="Grandbois E."/>
            <person name="Grewal S."/>
            <person name="Gyaltsen K."/>
            <person name="Hafez N."/>
            <person name="Hagos B."/>
            <person name="Hall J."/>
            <person name="Henson C."/>
            <person name="Hollinger A."/>
            <person name="Honan T."/>
            <person name="Huard M.D."/>
            <person name="Hughes L."/>
            <person name="Hurhula B."/>
            <person name="Husby M.E."/>
            <person name="Kamat A."/>
            <person name="Kanga B."/>
            <person name="Kashin S."/>
            <person name="Khazanovich D."/>
            <person name="Kisner P."/>
            <person name="Lance K."/>
            <person name="Lara M."/>
            <person name="Lee W."/>
            <person name="Lennon N."/>
            <person name="Letendre F."/>
            <person name="LeVine R."/>
            <person name="Lipovsky A."/>
            <person name="Liu X."/>
            <person name="Liu J."/>
            <person name="Liu S."/>
            <person name="Lokyitsang T."/>
            <person name="Lokyitsang Y."/>
            <person name="Lubonja R."/>
            <person name="Lui A."/>
            <person name="MacDonald P."/>
            <person name="Magnisalis V."/>
            <person name="Maru K."/>
            <person name="Matthews C."/>
            <person name="McCusker W."/>
            <person name="McDonough S."/>
            <person name="Mehta T."/>
            <person name="Meldrim J."/>
            <person name="Meneus L."/>
            <person name="Mihai O."/>
            <person name="Mihalev A."/>
            <person name="Mihova T."/>
            <person name="Mittelman R."/>
            <person name="Mlenga V."/>
            <person name="Montmayeur A."/>
            <person name="Mulrain L."/>
            <person name="Navidi A."/>
            <person name="Naylor J."/>
            <person name="Negash T."/>
            <person name="Nguyen T."/>
            <person name="Nguyen N."/>
            <person name="Nicol R."/>
            <person name="Norbu C."/>
            <person name="Norbu N."/>
            <person name="Novod N."/>
            <person name="O'Neill B."/>
            <person name="Osman S."/>
            <person name="Markiewicz E."/>
            <person name="Oyono O.L."/>
            <person name="Patti C."/>
            <person name="Phunkhang P."/>
            <person name="Pierre F."/>
            <person name="Priest M."/>
            <person name="Raghuraman S."/>
            <person name="Rege F."/>
            <person name="Reyes R."/>
            <person name="Rise C."/>
            <person name="Rogov P."/>
            <person name="Ross K."/>
            <person name="Ryan E."/>
            <person name="Settipalli S."/>
            <person name="Shea T."/>
            <person name="Sherpa N."/>
            <person name="Shi L."/>
            <person name="Shih D."/>
            <person name="Sparrow T."/>
            <person name="Spaulding J."/>
            <person name="Stalker J."/>
            <person name="Stange-Thomann N."/>
            <person name="Stavropoulos S."/>
            <person name="Stone C."/>
            <person name="Strader C."/>
            <person name="Tesfaye S."/>
            <person name="Thomson T."/>
            <person name="Thoulutsang Y."/>
            <person name="Thoulutsang D."/>
            <person name="Topham K."/>
            <person name="Topping I."/>
            <person name="Tsamla T."/>
            <person name="Vassiliev H."/>
            <person name="Vo A."/>
            <person name="Wangchuk T."/>
            <person name="Wangdi T."/>
            <person name="Weiand M."/>
            <person name="Wilkinson J."/>
            <person name="Wilson A."/>
            <person name="Yadav S."/>
            <person name="Young G."/>
            <person name="Yu Q."/>
            <person name="Zembek L."/>
            <person name="Zhong D."/>
            <person name="Zimmer A."/>
            <person name="Zwirko Z."/>
            <person name="Jaffe D.B."/>
            <person name="Alvarez P."/>
            <person name="Brockman W."/>
            <person name="Butler J."/>
            <person name="Chin C."/>
            <person name="Gnerre S."/>
            <person name="Grabherr M."/>
            <person name="Kleber M."/>
            <person name="Mauceli E."/>
            <person name="MacCallum I."/>
        </authorList>
    </citation>
    <scope>NUCLEOTIDE SEQUENCE [LARGE SCALE GENOMIC DNA]</scope>
    <source>
        <strain evidence="10">Tucson 14024-0371.13</strain>
    </source>
</reference>
<evidence type="ECO:0000313" key="9">
    <source>
        <dbReference type="EMBL" id="EDV37379.2"/>
    </source>
</evidence>
<dbReference type="InterPro" id="IPR001594">
    <property type="entry name" value="Palmitoyltrfase_DHHC"/>
</dbReference>
<dbReference type="GO" id="GO:0005783">
    <property type="term" value="C:endoplasmic reticulum"/>
    <property type="evidence" value="ECO:0007669"/>
    <property type="project" value="EnsemblMetazoa"/>
</dbReference>
<comment type="domain">
    <text evidence="7">The DHHC domain is required for palmitoyltransferase activity.</text>
</comment>
<gene>
    <name evidence="9" type="primary">Dana\GF13417</name>
    <name evidence="9" type="synonym">dana_GLEANR_13432</name>
    <name evidence="9" type="ORF">GF13417</name>
</gene>
<keyword evidence="10" id="KW-1185">Reference proteome</keyword>
<dbReference type="InterPro" id="IPR039859">
    <property type="entry name" value="PFA4/ZDH16/20/ERF2-like"/>
</dbReference>
<dbReference type="HOGENOM" id="CLU_027721_1_1_1"/>
<evidence type="ECO:0000256" key="3">
    <source>
        <dbReference type="ARBA" id="ARBA00022692"/>
    </source>
</evidence>
<dbReference type="EC" id="2.3.1.225" evidence="7"/>
<dbReference type="Pfam" id="PF01529">
    <property type="entry name" value="DHHC"/>
    <property type="match status" value="1"/>
</dbReference>
<keyword evidence="6 7" id="KW-0012">Acyltransferase</keyword>
<evidence type="ECO:0000256" key="6">
    <source>
        <dbReference type="ARBA" id="ARBA00023315"/>
    </source>
</evidence>
<comment type="catalytic activity">
    <reaction evidence="7">
        <text>L-cysteinyl-[protein] + hexadecanoyl-CoA = S-hexadecanoyl-L-cysteinyl-[protein] + CoA</text>
        <dbReference type="Rhea" id="RHEA:36683"/>
        <dbReference type="Rhea" id="RHEA-COMP:10131"/>
        <dbReference type="Rhea" id="RHEA-COMP:11032"/>
        <dbReference type="ChEBI" id="CHEBI:29950"/>
        <dbReference type="ChEBI" id="CHEBI:57287"/>
        <dbReference type="ChEBI" id="CHEBI:57379"/>
        <dbReference type="ChEBI" id="CHEBI:74151"/>
        <dbReference type="EC" id="2.3.1.225"/>
    </reaction>
</comment>
<proteinExistence type="inferred from homology"/>